<evidence type="ECO:0000313" key="2">
    <source>
        <dbReference type="EMBL" id="MCP1168495.1"/>
    </source>
</evidence>
<proteinExistence type="predicted"/>
<dbReference type="InterPro" id="IPR054221">
    <property type="entry name" value="DUF6941"/>
</dbReference>
<comment type="caution">
    <text evidence="2">The sequence shown here is derived from an EMBL/GenBank/DDBJ whole genome shotgun (WGS) entry which is preliminary data.</text>
</comment>
<dbReference type="EMBL" id="JAMYXC010000124">
    <property type="protein sequence ID" value="MCP1168495.1"/>
    <property type="molecule type" value="Genomic_DNA"/>
</dbReference>
<dbReference type="RefSeq" id="WP_253331410.1">
    <property type="nucleotide sequence ID" value="NZ_JAMYXC010000124.1"/>
</dbReference>
<accession>A0A9X2JPQ6</accession>
<gene>
    <name evidence="2" type="ORF">NHG85_08145</name>
</gene>
<sequence length="134" mass="15022">MADEVRREASGKAIIIGADQSGPALFSDEPTTVERMAFFLEIEVQLPFPKRISLKLTSSDSMDTPIEHSFPASQGSGDKVPSEAEAVDFMLVLNKTEVTFAKLGVYKLCFKCDEDDWVELREFSFPIRKRPTED</sequence>
<reference evidence="2" key="1">
    <citation type="submission" date="2022-06" db="EMBL/GenBank/DDBJ databases">
        <title>Limimaricola sediminis sp. nov., isolated from an intertidal sediment.</title>
        <authorList>
            <person name="Shao X."/>
        </authorList>
    </citation>
    <scope>NUCLEOTIDE SEQUENCE</scope>
    <source>
        <strain evidence="2">ASW11-118</strain>
    </source>
</reference>
<keyword evidence="3" id="KW-1185">Reference proteome</keyword>
<organism evidence="2 3">
    <name type="scientific">Limimaricola litoreus</name>
    <dbReference type="NCBI Taxonomy" id="2955316"/>
    <lineage>
        <taxon>Bacteria</taxon>
        <taxon>Pseudomonadati</taxon>
        <taxon>Pseudomonadota</taxon>
        <taxon>Alphaproteobacteria</taxon>
        <taxon>Rhodobacterales</taxon>
        <taxon>Paracoccaceae</taxon>
        <taxon>Limimaricola</taxon>
    </lineage>
</organism>
<dbReference type="Pfam" id="PF22091">
    <property type="entry name" value="DUF6941"/>
    <property type="match status" value="1"/>
</dbReference>
<feature type="region of interest" description="Disordered" evidence="1">
    <location>
        <begin position="60"/>
        <end position="79"/>
    </location>
</feature>
<protein>
    <submittedName>
        <fullName evidence="2">Uncharacterized protein</fullName>
    </submittedName>
</protein>
<dbReference type="Proteomes" id="UP001139477">
    <property type="component" value="Unassembled WGS sequence"/>
</dbReference>
<evidence type="ECO:0000313" key="3">
    <source>
        <dbReference type="Proteomes" id="UP001139477"/>
    </source>
</evidence>
<dbReference type="AlphaFoldDB" id="A0A9X2JPQ6"/>
<name>A0A9X2JPQ6_9RHOB</name>
<evidence type="ECO:0000256" key="1">
    <source>
        <dbReference type="SAM" id="MobiDB-lite"/>
    </source>
</evidence>